<feature type="domain" description="ABC3 transporter permease C-terminal" evidence="7">
    <location>
        <begin position="61"/>
        <end position="179"/>
    </location>
</feature>
<comment type="caution">
    <text evidence="8">The sequence shown here is derived from an EMBL/GenBank/DDBJ whole genome shotgun (WGS) entry which is preliminary data.</text>
</comment>
<sequence>MLVKLLSGSMKKMWKDYLVLLFGLTISIAIFYMFETLAQNKAFLEANALISSIVFVFHVGTFILGLVTIFYIFYATSFVMSLRQKELGMYMTLGAKKGKVTQMMFLETLVIGIISLIIGLIVGVGLSEGIARLLMSRLDFSGEGFQPLYASSLWTTVIFYMILFLLTAIVNAIRVARKSVLELLHADQKADNKVIKGWKTFVGTLFAIVLITVGYFAMINMGELAHVGVLIAAATVTPGTYFFFMAMLPFIIKRIKGIRSINEKGLNAFTYAQLDFRVSQLSKVLGTVAMLIALGLGAMTAGLSFYHNTEIQSSLTHSYDIKVHQPTEEELTEMENWEFEERNLYSYRVTDDGVYFSKHDLQANPPMIKEFTGNLDELTEEVRVENNLSASIYTNDEETDNGETMPEQWQTALRTELLANFYMFGDRSLYILDQEKWEEINAETQTVLIGKVDNFTDYTDTLEEIENRHLQLALEYTGEEPLTTGSKYANYTSLKSLANGTIFMGLFLGVAFLMMMASVLMFKLLSSATADIGRYQMLRKIGVRQAKLKKSIYKELFLVFLFPGLIGLVHVLIGMEMFSFLLIEPYTKIWIPISLFLVIYGLYYWLTVKMYQRIVLPKG</sequence>
<dbReference type="PANTHER" id="PTHR46795">
    <property type="entry name" value="ABC TRANSPORTER PERMEASE-RELATED-RELATED"/>
    <property type="match status" value="1"/>
</dbReference>
<evidence type="ECO:0000313" key="8">
    <source>
        <dbReference type="EMBL" id="MRI65980.1"/>
    </source>
</evidence>
<keyword evidence="6" id="KW-0813">Transport</keyword>
<keyword evidence="3 6" id="KW-0812">Transmembrane</keyword>
<keyword evidence="2 6" id="KW-1003">Cell membrane</keyword>
<reference evidence="8 9" key="1">
    <citation type="submission" date="2019-10" db="EMBL/GenBank/DDBJ databases">
        <title>Gracilibacillus salitolerans sp. nov., a moderate halophile isolated from a saline soil in northwest China.</title>
        <authorList>
            <person name="Gan L."/>
        </authorList>
    </citation>
    <scope>NUCLEOTIDE SEQUENCE [LARGE SCALE GENOMIC DNA]</scope>
    <source>
        <strain evidence="8 9">TP2-8</strain>
    </source>
</reference>
<evidence type="ECO:0000256" key="6">
    <source>
        <dbReference type="PIRNR" id="PIRNR018968"/>
    </source>
</evidence>
<dbReference type="GO" id="GO:0055085">
    <property type="term" value="P:transmembrane transport"/>
    <property type="evidence" value="ECO:0007669"/>
    <property type="project" value="UniProtKB-UniRule"/>
</dbReference>
<evidence type="ECO:0000313" key="9">
    <source>
        <dbReference type="Proteomes" id="UP000435187"/>
    </source>
</evidence>
<organism evidence="8 9">
    <name type="scientific">Gracilibacillus thailandensis</name>
    <dbReference type="NCBI Taxonomy" id="563735"/>
    <lineage>
        <taxon>Bacteria</taxon>
        <taxon>Bacillati</taxon>
        <taxon>Bacillota</taxon>
        <taxon>Bacilli</taxon>
        <taxon>Bacillales</taxon>
        <taxon>Bacillaceae</taxon>
        <taxon>Gracilibacillus</taxon>
    </lineage>
</organism>
<feature type="transmembrane region" description="Helical" evidence="6">
    <location>
        <begin position="54"/>
        <end position="82"/>
    </location>
</feature>
<evidence type="ECO:0000256" key="2">
    <source>
        <dbReference type="ARBA" id="ARBA00022475"/>
    </source>
</evidence>
<feature type="transmembrane region" description="Helical" evidence="6">
    <location>
        <begin position="17"/>
        <end position="34"/>
    </location>
</feature>
<dbReference type="InterPro" id="IPR052536">
    <property type="entry name" value="ABC-4_Integral_Memb_Prot"/>
</dbReference>
<gene>
    <name evidence="8" type="ORF">GH885_06440</name>
</gene>
<dbReference type="PIRSF" id="PIRSF018968">
    <property type="entry name" value="ABC_permease_BceB"/>
    <property type="match status" value="1"/>
</dbReference>
<feature type="transmembrane region" description="Helical" evidence="6">
    <location>
        <begin position="224"/>
        <end position="252"/>
    </location>
</feature>
<comment type="subcellular location">
    <subcellularLocation>
        <location evidence="1 6">Cell membrane</location>
        <topology evidence="1 6">Multi-pass membrane protein</topology>
    </subcellularLocation>
</comment>
<evidence type="ECO:0000259" key="7">
    <source>
        <dbReference type="Pfam" id="PF02687"/>
    </source>
</evidence>
<keyword evidence="9" id="KW-1185">Reference proteome</keyword>
<accession>A0A6N7QZ48</accession>
<proteinExistence type="inferred from homology"/>
<dbReference type="InterPro" id="IPR003838">
    <property type="entry name" value="ABC3_permease_C"/>
</dbReference>
<dbReference type="Proteomes" id="UP000435187">
    <property type="component" value="Unassembled WGS sequence"/>
</dbReference>
<name>A0A6N7QZ48_9BACI</name>
<evidence type="ECO:0000256" key="5">
    <source>
        <dbReference type="ARBA" id="ARBA00023136"/>
    </source>
</evidence>
<dbReference type="InterPro" id="IPR027022">
    <property type="entry name" value="ABC_permease_BceB-typ"/>
</dbReference>
<dbReference type="Pfam" id="PF02687">
    <property type="entry name" value="FtsX"/>
    <property type="match status" value="1"/>
</dbReference>
<dbReference type="PANTHER" id="PTHR46795:SF3">
    <property type="entry name" value="ABC TRANSPORTER PERMEASE"/>
    <property type="match status" value="1"/>
</dbReference>
<feature type="transmembrane region" description="Helical" evidence="6">
    <location>
        <begin position="556"/>
        <end position="583"/>
    </location>
</feature>
<feature type="transmembrane region" description="Helical" evidence="6">
    <location>
        <begin position="157"/>
        <end position="176"/>
    </location>
</feature>
<keyword evidence="5 6" id="KW-0472">Membrane</keyword>
<dbReference type="GO" id="GO:0005886">
    <property type="term" value="C:plasma membrane"/>
    <property type="evidence" value="ECO:0007669"/>
    <property type="project" value="UniProtKB-SubCell"/>
</dbReference>
<protein>
    <submittedName>
        <fullName evidence="8">FtsX-like permease family protein</fullName>
    </submittedName>
</protein>
<feature type="transmembrane region" description="Helical" evidence="6">
    <location>
        <begin position="502"/>
        <end position="525"/>
    </location>
</feature>
<feature type="transmembrane region" description="Helical" evidence="6">
    <location>
        <begin position="284"/>
        <end position="306"/>
    </location>
</feature>
<keyword evidence="4 6" id="KW-1133">Transmembrane helix</keyword>
<comment type="similarity">
    <text evidence="6">Belongs to the ABC-4 integral membrane protein family.</text>
</comment>
<evidence type="ECO:0000256" key="4">
    <source>
        <dbReference type="ARBA" id="ARBA00022989"/>
    </source>
</evidence>
<feature type="transmembrane region" description="Helical" evidence="6">
    <location>
        <begin position="589"/>
        <end position="606"/>
    </location>
</feature>
<evidence type="ECO:0000256" key="1">
    <source>
        <dbReference type="ARBA" id="ARBA00004651"/>
    </source>
</evidence>
<feature type="transmembrane region" description="Helical" evidence="6">
    <location>
        <begin position="103"/>
        <end position="126"/>
    </location>
</feature>
<dbReference type="EMBL" id="WJEE01000010">
    <property type="protein sequence ID" value="MRI65980.1"/>
    <property type="molecule type" value="Genomic_DNA"/>
</dbReference>
<feature type="transmembrane region" description="Helical" evidence="6">
    <location>
        <begin position="197"/>
        <end position="218"/>
    </location>
</feature>
<dbReference type="RefSeq" id="WP_153834753.1">
    <property type="nucleotide sequence ID" value="NZ_JBHUMW010000022.1"/>
</dbReference>
<dbReference type="AlphaFoldDB" id="A0A6N7QZ48"/>
<evidence type="ECO:0000256" key="3">
    <source>
        <dbReference type="ARBA" id="ARBA00022692"/>
    </source>
</evidence>